<dbReference type="Proteomes" id="UP000527315">
    <property type="component" value="Unassembled WGS sequence"/>
</dbReference>
<organism evidence="3 4">
    <name type="scientific">Candidatus Iainarchaeum sp</name>
    <dbReference type="NCBI Taxonomy" id="3101447"/>
    <lineage>
        <taxon>Archaea</taxon>
        <taxon>Candidatus Iainarchaeota</taxon>
        <taxon>Candidatus Iainarchaeia</taxon>
        <taxon>Candidatus Iainarchaeales</taxon>
        <taxon>Candidatus Iainarchaeaceae</taxon>
        <taxon>Candidatus Iainarchaeum</taxon>
    </lineage>
</organism>
<dbReference type="GO" id="GO:0016491">
    <property type="term" value="F:oxidoreductase activity"/>
    <property type="evidence" value="ECO:0007669"/>
    <property type="project" value="UniProtKB-KW"/>
</dbReference>
<dbReference type="Pfam" id="PF02775">
    <property type="entry name" value="TPP_enzyme_C"/>
    <property type="match status" value="1"/>
</dbReference>
<dbReference type="PANTHER" id="PTHR42897:SF1">
    <property type="entry name" value="2-OXOACID OXIDOREDUCTASE (FERREDOXIN)"/>
    <property type="match status" value="1"/>
</dbReference>
<evidence type="ECO:0000256" key="1">
    <source>
        <dbReference type="ARBA" id="ARBA00023002"/>
    </source>
</evidence>
<reference evidence="4" key="1">
    <citation type="journal article" date="2020" name="bioRxiv">
        <title>A rank-normalized archaeal taxonomy based on genome phylogeny resolves widespread incomplete and uneven classifications.</title>
        <authorList>
            <person name="Rinke C."/>
            <person name="Chuvochina M."/>
            <person name="Mussig A.J."/>
            <person name="Chaumeil P.-A."/>
            <person name="Waite D.W."/>
            <person name="Whitman W.B."/>
            <person name="Parks D.H."/>
            <person name="Hugenholtz P."/>
        </authorList>
    </citation>
    <scope>NUCLEOTIDE SEQUENCE [LARGE SCALE GENOMIC DNA]</scope>
</reference>
<dbReference type="EMBL" id="DUFJ01000009">
    <property type="protein sequence ID" value="HIH32700.1"/>
    <property type="molecule type" value="Genomic_DNA"/>
</dbReference>
<evidence type="ECO:0000313" key="3">
    <source>
        <dbReference type="EMBL" id="HIH32700.1"/>
    </source>
</evidence>
<evidence type="ECO:0000259" key="2">
    <source>
        <dbReference type="Pfam" id="PF02775"/>
    </source>
</evidence>
<keyword evidence="3" id="KW-0670">Pyruvate</keyword>
<feature type="non-terminal residue" evidence="3">
    <location>
        <position position="313"/>
    </location>
</feature>
<comment type="caution">
    <text evidence="3">The sequence shown here is derived from an EMBL/GenBank/DDBJ whole genome shotgun (WGS) entry which is preliminary data.</text>
</comment>
<gene>
    <name evidence="3" type="ORF">HA227_00450</name>
</gene>
<dbReference type="SUPFAM" id="SSF52518">
    <property type="entry name" value="Thiamin diphosphate-binding fold (THDP-binding)"/>
    <property type="match status" value="1"/>
</dbReference>
<accession>A0A7J4KTV3</accession>
<feature type="domain" description="Thiamine pyrophosphate enzyme TPP-binding" evidence="2">
    <location>
        <begin position="67"/>
        <end position="227"/>
    </location>
</feature>
<dbReference type="InterPro" id="IPR011766">
    <property type="entry name" value="TPP_enzyme_TPP-bd"/>
</dbReference>
<dbReference type="GO" id="GO:0006082">
    <property type="term" value="P:organic acid metabolic process"/>
    <property type="evidence" value="ECO:0007669"/>
    <property type="project" value="UniProtKB-ARBA"/>
</dbReference>
<dbReference type="InterPro" id="IPR051479">
    <property type="entry name" value="PorB-like"/>
</dbReference>
<dbReference type="Gene3D" id="3.40.50.970">
    <property type="match status" value="2"/>
</dbReference>
<protein>
    <submittedName>
        <fullName evidence="3">Pyruvate synthase subunit beta</fullName>
    </submittedName>
</protein>
<dbReference type="AlphaFoldDB" id="A0A7J4KTV3"/>
<evidence type="ECO:0000313" key="4">
    <source>
        <dbReference type="Proteomes" id="UP000527315"/>
    </source>
</evidence>
<dbReference type="InterPro" id="IPR029061">
    <property type="entry name" value="THDP-binding"/>
</dbReference>
<dbReference type="CDD" id="cd03376">
    <property type="entry name" value="TPP_PFOR_porB_like"/>
    <property type="match status" value="1"/>
</dbReference>
<dbReference type="GO" id="GO:0030976">
    <property type="term" value="F:thiamine pyrophosphate binding"/>
    <property type="evidence" value="ECO:0007669"/>
    <property type="project" value="InterPro"/>
</dbReference>
<proteinExistence type="predicted"/>
<dbReference type="GO" id="GO:0044272">
    <property type="term" value="P:sulfur compound biosynthetic process"/>
    <property type="evidence" value="ECO:0007669"/>
    <property type="project" value="UniProtKB-ARBA"/>
</dbReference>
<sequence>MADVEQEAREKISGIESQKPISTIKDIDGEDYIAAGTFACSGCQPVLGIKLTLKALGKNTIMVNPSGCMTLTANHPFTPYKIPWVHNAIENADSTAAGIFMGLKRKGLEKKVNIVVYAGDGATYDIGFQALSGMFDRFENIIHVCYNNEVFANTGYQRTAATPLFARTTTTPIEKKARGNLIPRKHMTKIMLAHDSPYVATACTAYPIDFMKKLQKAAGIYGPKYIELFAPCIPGWLLDTEKGRKVGELSVQSGLWPLYEIENGKFSISMQPRMIPVKEALKIQGRYLHLNDEEIDQIQQMVNKEWESYNKGE</sequence>
<name>A0A7J4KTV3_9ARCH</name>
<dbReference type="PANTHER" id="PTHR42897">
    <property type="entry name" value="PYRUVATE SYNTHASE SUBUNIT PORB"/>
    <property type="match status" value="1"/>
</dbReference>
<keyword evidence="1" id="KW-0560">Oxidoreductase</keyword>